<accession>A0ACB9UQZ8</accession>
<comment type="caution">
    <text evidence="1">The sequence shown here is derived from an EMBL/GenBank/DDBJ whole genome shotgun (WGS) entry which is preliminary data.</text>
</comment>
<protein>
    <submittedName>
        <fullName evidence="1">Uncharacterized protein</fullName>
    </submittedName>
</protein>
<organism evidence="1 2">
    <name type="scientific">Ovis ammon polii x Ovis aries</name>
    <dbReference type="NCBI Taxonomy" id="2918886"/>
    <lineage>
        <taxon>Eukaryota</taxon>
        <taxon>Metazoa</taxon>
        <taxon>Chordata</taxon>
        <taxon>Craniata</taxon>
        <taxon>Vertebrata</taxon>
        <taxon>Euteleostomi</taxon>
        <taxon>Mammalia</taxon>
        <taxon>Eutheria</taxon>
        <taxon>Laurasiatheria</taxon>
        <taxon>Artiodactyla</taxon>
        <taxon>Ruminantia</taxon>
        <taxon>Pecora</taxon>
        <taxon>Bovidae</taxon>
        <taxon>Caprinae</taxon>
        <taxon>Ovis</taxon>
    </lineage>
</organism>
<evidence type="ECO:0000313" key="2">
    <source>
        <dbReference type="Proteomes" id="UP001057279"/>
    </source>
</evidence>
<reference evidence="1" key="1">
    <citation type="submission" date="2022-03" db="EMBL/GenBank/DDBJ databases">
        <title>Genomic analyses of argali, domestic sheep and their hybrids provide insights into chromosomal evolution, heterosis and genetic basis of agronomic traits.</title>
        <authorList>
            <person name="Li M."/>
        </authorList>
    </citation>
    <scope>NUCLEOTIDE SEQUENCE</scope>
    <source>
        <strain evidence="1">F1 hybrid</strain>
    </source>
</reference>
<proteinExistence type="predicted"/>
<sequence length="268" mass="29953">MTAREGRGKPTRHGQKNQEHSITSGSTSPVTAHYGYTTGKRDTRKILMIETYRRDMERDTGYVGKKPCSWGASGSENKSLTRSNHHIISSQEHFVKGYQKKKRGPSAERTAAAALTDLMTALATALVQAAGRGWERCQCWKMLPRQPWCKRQCWHRWLRVGKAAAWNAQEARKTGSGLGKGRGSGGESCVRKGTWCNNEAQERTRHPPKSRITDSSMQQFTHLGVPYTHSKPELHTGTANKTPEAMLRVKTIRTGTGFPGHRVKSLQK</sequence>
<dbReference type="EMBL" id="CM043037">
    <property type="protein sequence ID" value="KAI4578091.1"/>
    <property type="molecule type" value="Genomic_DNA"/>
</dbReference>
<gene>
    <name evidence="1" type="ORF">MJG53_010946</name>
</gene>
<evidence type="ECO:0000313" key="1">
    <source>
        <dbReference type="EMBL" id="KAI4578091.1"/>
    </source>
</evidence>
<name>A0ACB9UQZ8_9CETA</name>
<dbReference type="Proteomes" id="UP001057279">
    <property type="component" value="Linkage Group LG12"/>
</dbReference>
<keyword evidence="2" id="KW-1185">Reference proteome</keyword>